<dbReference type="RefSeq" id="WP_223287998.1">
    <property type="nucleotide sequence ID" value="NZ_CP140255.1"/>
</dbReference>
<protein>
    <submittedName>
        <fullName evidence="1">Uncharacterized protein</fullName>
    </submittedName>
</protein>
<evidence type="ECO:0000313" key="2">
    <source>
        <dbReference type="Proteomes" id="UP001324794"/>
    </source>
</evidence>
<sequence length="103" mass="11686">MSKHTVCPRAFRLMLALLSAPRTREECDKLAPSSNSPHYIGVLREKVKLKLPCEYIPFVTSDGIKSRYGRYYATSDDRAKIREYLHNVEATNDSQEKAPLGQG</sequence>
<dbReference type="Proteomes" id="UP001324794">
    <property type="component" value="Chromosome"/>
</dbReference>
<keyword evidence="2" id="KW-1185">Reference proteome</keyword>
<organism evidence="1 2">
    <name type="scientific">Vreelandella neptunia</name>
    <dbReference type="NCBI Taxonomy" id="115551"/>
    <lineage>
        <taxon>Bacteria</taxon>
        <taxon>Pseudomonadati</taxon>
        <taxon>Pseudomonadota</taxon>
        <taxon>Gammaproteobacteria</taxon>
        <taxon>Oceanospirillales</taxon>
        <taxon>Halomonadaceae</taxon>
        <taxon>Vreelandella</taxon>
    </lineage>
</organism>
<reference evidence="1 2" key="1">
    <citation type="submission" date="2023-11" db="EMBL/GenBank/DDBJ databases">
        <title>MicrobeMod: A computational toolkit for identifying prokaryotic methylation and restriction-modification with nanopore sequencing.</title>
        <authorList>
            <person name="Crits-Christoph A."/>
            <person name="Kang S.C."/>
            <person name="Lee H."/>
            <person name="Ostrov N."/>
        </authorList>
    </citation>
    <scope>NUCLEOTIDE SEQUENCE [LARGE SCALE GENOMIC DNA]</scope>
    <source>
        <strain evidence="1 2">ATCC BAA-805</strain>
    </source>
</reference>
<proteinExistence type="predicted"/>
<evidence type="ECO:0000313" key="1">
    <source>
        <dbReference type="EMBL" id="WQH11424.1"/>
    </source>
</evidence>
<gene>
    <name evidence="1" type="ORF">SR894_14810</name>
</gene>
<accession>A0ABZ0YIB8</accession>
<name>A0ABZ0YIB8_9GAMM</name>
<dbReference type="EMBL" id="CP140255">
    <property type="protein sequence ID" value="WQH11424.1"/>
    <property type="molecule type" value="Genomic_DNA"/>
</dbReference>